<dbReference type="InterPro" id="IPR000385">
    <property type="entry name" value="MoaA_NifB_PqqE_Fe-S-bd_CS"/>
</dbReference>
<protein>
    <submittedName>
        <fullName evidence="9">Anaerobic sulfatase-maturating enzyme</fullName>
        <ecNumber evidence="9">1.8.98.-</ecNumber>
    </submittedName>
</protein>
<dbReference type="InterPro" id="IPR023867">
    <property type="entry name" value="Sulphatase_maturase_rSAM"/>
</dbReference>
<dbReference type="SFLD" id="SFLDG01067">
    <property type="entry name" value="SPASM/twitch_domain_containing"/>
    <property type="match status" value="1"/>
</dbReference>
<dbReference type="PROSITE" id="PS01305">
    <property type="entry name" value="MOAA_NIFB_PQQE"/>
    <property type="match status" value="1"/>
</dbReference>
<evidence type="ECO:0000313" key="10">
    <source>
        <dbReference type="Proteomes" id="UP000255101"/>
    </source>
</evidence>
<keyword evidence="3" id="KW-0949">S-adenosyl-L-methionine</keyword>
<evidence type="ECO:0000256" key="2">
    <source>
        <dbReference type="ARBA" id="ARBA00022485"/>
    </source>
</evidence>
<keyword evidence="2" id="KW-0004">4Fe-4S</keyword>
<dbReference type="InterPro" id="IPR013785">
    <property type="entry name" value="Aldolase_TIM"/>
</dbReference>
<evidence type="ECO:0000256" key="6">
    <source>
        <dbReference type="ARBA" id="ARBA00023014"/>
    </source>
</evidence>
<reference evidence="9 10" key="1">
    <citation type="submission" date="2018-06" db="EMBL/GenBank/DDBJ databases">
        <authorList>
            <consortium name="Pathogen Informatics"/>
            <person name="Doyle S."/>
        </authorList>
    </citation>
    <scope>NUCLEOTIDE SEQUENCE [LARGE SCALE GENOMIC DNA]</scope>
    <source>
        <strain evidence="9 10">NCTC11460</strain>
    </source>
</reference>
<keyword evidence="6" id="KW-0411">Iron-sulfur</keyword>
<dbReference type="GO" id="GO:0016491">
    <property type="term" value="F:oxidoreductase activity"/>
    <property type="evidence" value="ECO:0007669"/>
    <property type="project" value="UniProtKB-KW"/>
</dbReference>
<gene>
    <name evidence="9" type="ORF">NCTC11460_00216</name>
</gene>
<dbReference type="Pfam" id="PF13186">
    <property type="entry name" value="SPASM"/>
    <property type="match status" value="1"/>
</dbReference>
<evidence type="ECO:0000256" key="3">
    <source>
        <dbReference type="ARBA" id="ARBA00022691"/>
    </source>
</evidence>
<keyword evidence="5" id="KW-0408">Iron</keyword>
<dbReference type="NCBIfam" id="TIGR04085">
    <property type="entry name" value="rSAM_more_4Fe4S"/>
    <property type="match status" value="1"/>
</dbReference>
<dbReference type="GO" id="GO:0051539">
    <property type="term" value="F:4 iron, 4 sulfur cluster binding"/>
    <property type="evidence" value="ECO:0007669"/>
    <property type="project" value="UniProtKB-KW"/>
</dbReference>
<evidence type="ECO:0000313" key="9">
    <source>
        <dbReference type="EMBL" id="SUB60317.1"/>
    </source>
</evidence>
<evidence type="ECO:0000256" key="5">
    <source>
        <dbReference type="ARBA" id="ARBA00023004"/>
    </source>
</evidence>
<dbReference type="RefSeq" id="WP_019595707.1">
    <property type="nucleotide sequence ID" value="NZ_FOVA01000044.1"/>
</dbReference>
<dbReference type="PROSITE" id="PS51918">
    <property type="entry name" value="RADICAL_SAM"/>
    <property type="match status" value="1"/>
</dbReference>
<evidence type="ECO:0000256" key="1">
    <source>
        <dbReference type="ARBA" id="ARBA00001966"/>
    </source>
</evidence>
<dbReference type="InterPro" id="IPR023885">
    <property type="entry name" value="4Fe4S-binding_SPASM_dom"/>
</dbReference>
<dbReference type="Gene3D" id="3.20.20.70">
    <property type="entry name" value="Aldolase class I"/>
    <property type="match status" value="1"/>
</dbReference>
<accession>A0A379CF89</accession>
<proteinExistence type="inferred from homology"/>
<dbReference type="InterPro" id="IPR007197">
    <property type="entry name" value="rSAM"/>
</dbReference>
<name>A0A379CF89_9FIRM</name>
<dbReference type="SFLD" id="SFLDG01386">
    <property type="entry name" value="main_SPASM_domain-containing"/>
    <property type="match status" value="1"/>
</dbReference>
<dbReference type="EMBL" id="UGTB01000004">
    <property type="protein sequence ID" value="SUB60317.1"/>
    <property type="molecule type" value="Genomic_DNA"/>
</dbReference>
<dbReference type="SFLD" id="SFLDG01384">
    <property type="entry name" value="thioether_bond_formation_requi"/>
    <property type="match status" value="1"/>
</dbReference>
<dbReference type="Pfam" id="PF04055">
    <property type="entry name" value="Radical_SAM"/>
    <property type="match status" value="1"/>
</dbReference>
<dbReference type="PANTHER" id="PTHR43273">
    <property type="entry name" value="ANAEROBIC SULFATASE-MATURATING ENZYME HOMOLOG ASLB-RELATED"/>
    <property type="match status" value="1"/>
</dbReference>
<dbReference type="AlphaFoldDB" id="A0A379CF89"/>
<comment type="cofactor">
    <cofactor evidence="1">
        <name>[4Fe-4S] cluster</name>
        <dbReference type="ChEBI" id="CHEBI:49883"/>
    </cofactor>
</comment>
<evidence type="ECO:0000259" key="8">
    <source>
        <dbReference type="PROSITE" id="PS51918"/>
    </source>
</evidence>
<organism evidence="9 10">
    <name type="scientific">Peptostreptococcus anaerobius</name>
    <dbReference type="NCBI Taxonomy" id="1261"/>
    <lineage>
        <taxon>Bacteria</taxon>
        <taxon>Bacillati</taxon>
        <taxon>Bacillota</taxon>
        <taxon>Clostridia</taxon>
        <taxon>Peptostreptococcales</taxon>
        <taxon>Peptostreptococcaceae</taxon>
        <taxon>Peptostreptococcus</taxon>
    </lineage>
</organism>
<dbReference type="CDD" id="cd01335">
    <property type="entry name" value="Radical_SAM"/>
    <property type="match status" value="1"/>
</dbReference>
<dbReference type="EC" id="1.8.98.-" evidence="9"/>
<evidence type="ECO:0000256" key="7">
    <source>
        <dbReference type="ARBA" id="ARBA00023601"/>
    </source>
</evidence>
<evidence type="ECO:0000256" key="4">
    <source>
        <dbReference type="ARBA" id="ARBA00022723"/>
    </source>
</evidence>
<dbReference type="PANTHER" id="PTHR43273:SF3">
    <property type="entry name" value="ANAEROBIC SULFATASE-MATURATING ENZYME HOMOLOG ASLB-RELATED"/>
    <property type="match status" value="1"/>
</dbReference>
<sequence>MNFNILVTNKCNLSCKYCYEKTKNEFDLSVDMADKIIYFIKCEIHENNPDKLKIVFHGGEPTLNFDIIKYIISSLEDIKLLKIYEMTSNGFLINTDIIKYIYEKKINLSISLDGREFDNDLNRVDKNGKGTYKSVIKNIESLIKMNVNIRCRMTVTKSNILNLVENISELINKGIKNFAIALDFYEDKWNQNDYNSLLFSIKKLKENYKNSDINISIIDESYSLSEKSDCLGGISSFTLDSNGDIYPCLFALNSKKFKLGNLDENTLVEIRKKGRILCKERYSIKSFCDECKAKKICDGNRCKILSYIVKGSYEFPIESLCITTRAIIDSM</sequence>
<keyword evidence="4" id="KW-0479">Metal-binding</keyword>
<keyword evidence="9" id="KW-0560">Oxidoreductase</keyword>
<dbReference type="Proteomes" id="UP000255101">
    <property type="component" value="Unassembled WGS sequence"/>
</dbReference>
<dbReference type="GO" id="GO:0046872">
    <property type="term" value="F:metal ion binding"/>
    <property type="evidence" value="ECO:0007669"/>
    <property type="project" value="UniProtKB-KW"/>
</dbReference>
<dbReference type="InterPro" id="IPR058240">
    <property type="entry name" value="rSAM_sf"/>
</dbReference>
<feature type="domain" description="Radical SAM core" evidence="8">
    <location>
        <begin position="1"/>
        <end position="207"/>
    </location>
</feature>
<comment type="similarity">
    <text evidence="7">Belongs to the radical SAM superfamily. Anaerobic sulfatase-maturating enzyme family.</text>
</comment>
<dbReference type="SFLD" id="SFLDS00029">
    <property type="entry name" value="Radical_SAM"/>
    <property type="match status" value="1"/>
</dbReference>
<dbReference type="SUPFAM" id="SSF102114">
    <property type="entry name" value="Radical SAM enzymes"/>
    <property type="match status" value="1"/>
</dbReference>